<dbReference type="SUPFAM" id="SSF53067">
    <property type="entry name" value="Actin-like ATPase domain"/>
    <property type="match status" value="2"/>
</dbReference>
<dbReference type="Gene3D" id="3.30.420.40">
    <property type="match status" value="2"/>
</dbReference>
<evidence type="ECO:0000256" key="12">
    <source>
        <dbReference type="RuleBase" id="RU003322"/>
    </source>
</evidence>
<evidence type="ECO:0000256" key="6">
    <source>
        <dbReference type="ARBA" id="ARBA00022840"/>
    </source>
</evidence>
<proteinExistence type="inferred from homology"/>
<evidence type="ECO:0000313" key="14">
    <source>
        <dbReference type="Proteomes" id="UP000558113"/>
    </source>
</evidence>
<dbReference type="GO" id="GO:0005524">
    <property type="term" value="F:ATP binding"/>
    <property type="evidence" value="ECO:0007669"/>
    <property type="project" value="UniProtKB-KW"/>
</dbReference>
<dbReference type="EMBL" id="JAAAMU010000024">
    <property type="protein sequence ID" value="NBC72884.1"/>
    <property type="molecule type" value="Genomic_DNA"/>
</dbReference>
<evidence type="ECO:0000256" key="2">
    <source>
        <dbReference type="ARBA" id="ARBA00007381"/>
    </source>
</evidence>
<keyword evidence="6 12" id="KW-0067">ATP-binding</keyword>
<evidence type="ECO:0000256" key="3">
    <source>
        <dbReference type="ARBA" id="ARBA00014415"/>
    </source>
</evidence>
<evidence type="ECO:0000256" key="10">
    <source>
        <dbReference type="ARBA" id="ARBA00030945"/>
    </source>
</evidence>
<name>A0A7X4YWU4_9BACL</name>
<keyword evidence="14" id="KW-1185">Reference proteome</keyword>
<dbReference type="PRINTS" id="PR00301">
    <property type="entry name" value="HEATSHOCK70"/>
</dbReference>
<comment type="function">
    <text evidence="1">Acts as a chaperone.</text>
</comment>
<accession>A0A7X4YWU4</accession>
<organism evidence="13 14">
    <name type="scientific">Paenibacillus sacheonensis</name>
    <dbReference type="NCBI Taxonomy" id="742054"/>
    <lineage>
        <taxon>Bacteria</taxon>
        <taxon>Bacillati</taxon>
        <taxon>Bacillota</taxon>
        <taxon>Bacilli</taxon>
        <taxon>Bacillales</taxon>
        <taxon>Paenibacillaceae</taxon>
        <taxon>Paenibacillus</taxon>
    </lineage>
</organism>
<comment type="caution">
    <text evidence="13">The sequence shown here is derived from an EMBL/GenBank/DDBJ whole genome shotgun (WGS) entry which is preliminary data.</text>
</comment>
<evidence type="ECO:0000256" key="9">
    <source>
        <dbReference type="ARBA" id="ARBA00030019"/>
    </source>
</evidence>
<dbReference type="Proteomes" id="UP000558113">
    <property type="component" value="Unassembled WGS sequence"/>
</dbReference>
<gene>
    <name evidence="13" type="ORF">GT003_28215</name>
</gene>
<dbReference type="Pfam" id="PF00012">
    <property type="entry name" value="HSP70"/>
    <property type="match status" value="1"/>
</dbReference>
<evidence type="ECO:0000256" key="1">
    <source>
        <dbReference type="ARBA" id="ARBA00002290"/>
    </source>
</evidence>
<evidence type="ECO:0000256" key="4">
    <source>
        <dbReference type="ARBA" id="ARBA00017249"/>
    </source>
</evidence>
<dbReference type="RefSeq" id="WP_161704303.1">
    <property type="nucleotide sequence ID" value="NZ_JAAAMU010000024.1"/>
</dbReference>
<evidence type="ECO:0000256" key="7">
    <source>
        <dbReference type="ARBA" id="ARBA00023016"/>
    </source>
</evidence>
<evidence type="ECO:0000256" key="11">
    <source>
        <dbReference type="ARBA" id="ARBA00033103"/>
    </source>
</evidence>
<comment type="similarity">
    <text evidence="2 12">Belongs to the heat shock protein 70 family.</text>
</comment>
<dbReference type="InterPro" id="IPR043129">
    <property type="entry name" value="ATPase_NBD"/>
</dbReference>
<dbReference type="OrthoDB" id="499700at2"/>
<evidence type="ECO:0000313" key="13">
    <source>
        <dbReference type="EMBL" id="NBC72884.1"/>
    </source>
</evidence>
<keyword evidence="7" id="KW-0346">Stress response</keyword>
<dbReference type="PANTHER" id="PTHR19375">
    <property type="entry name" value="HEAT SHOCK PROTEIN 70KDA"/>
    <property type="match status" value="1"/>
</dbReference>
<protein>
    <recommendedName>
        <fullName evidence="3">Chaperone protein DnaK</fullName>
    </recommendedName>
    <alternativeName>
        <fullName evidence="4">Chaperone protein dnaK</fullName>
    </alternativeName>
    <alternativeName>
        <fullName evidence="11">HSP70</fullName>
    </alternativeName>
    <alternativeName>
        <fullName evidence="10">Heat shock 70 kDa protein</fullName>
    </alternativeName>
    <alternativeName>
        <fullName evidence="9">Heat shock protein 70</fullName>
    </alternativeName>
</protein>
<dbReference type="Gene3D" id="3.90.640.10">
    <property type="entry name" value="Actin, Chain A, domain 4"/>
    <property type="match status" value="1"/>
</dbReference>
<evidence type="ECO:0000256" key="8">
    <source>
        <dbReference type="ARBA" id="ARBA00023186"/>
    </source>
</evidence>
<keyword evidence="8" id="KW-0143">Chaperone</keyword>
<reference evidence="13 14" key="1">
    <citation type="submission" date="2020-01" db="EMBL/GenBank/DDBJ databases">
        <title>Paenibacillus soybeanensis sp. nov. isolated from the nodules of soybean (Glycine max(L.) Merr).</title>
        <authorList>
            <person name="Wang H."/>
        </authorList>
    </citation>
    <scope>NUCLEOTIDE SEQUENCE [LARGE SCALE GENOMIC DNA]</scope>
    <source>
        <strain evidence="13 14">DSM 23054</strain>
    </source>
</reference>
<keyword evidence="5 12" id="KW-0547">Nucleotide-binding</keyword>
<dbReference type="PROSITE" id="PS00329">
    <property type="entry name" value="HSP70_2"/>
    <property type="match status" value="1"/>
</dbReference>
<sequence>MPRTSYGIDFGTTNSSIALMRTDVFSAGRYTPQCFILSPNGTPREVIPSEISFDGNGNIVSVGRRARMDVASMAADKLVDNVKWLLDRDDYSIRFGKGAEYNPVQLASILFSRMKESINSVPHNKPDGIVIGVPVGFGDVEKERLLQALIESGLAEGINKRNIRFLSEPIAVALDYGLQLENPQKVLVFDFGGGTLDITVVSLATLEGEVLSKHGAHIGGRKLTTCLLTHVFIPKYGYDKLSKALNLPKTQPDNETLLQYLFDTSEGVDLFENLDRCKIELSSELTSSLFISRDNLKVNLTITRVEFEEAISKELQESHDLVLQSLKEAGVKSPDMVVMAGGSSYIPAFKVMLQTIFGIDKVKLSSDALTSVARGLSIAGFSTDDGITAEIEDIVDISYGIWDGSVNQVAPVIEKGIKVSDTEIDDVTIEGIYETFQLMDQSSTFMKLRIYQGDNQIGIVEVPIKPNGSNNHFKVFFQVDKDKGWLKIRVYDISNRKWLTIPFGKDKIRIRENWEE</sequence>
<evidence type="ECO:0000256" key="5">
    <source>
        <dbReference type="ARBA" id="ARBA00022741"/>
    </source>
</evidence>
<dbReference type="AlphaFoldDB" id="A0A7X4YWU4"/>
<dbReference type="InterPro" id="IPR018181">
    <property type="entry name" value="Heat_shock_70_CS"/>
</dbReference>
<dbReference type="InterPro" id="IPR013126">
    <property type="entry name" value="Hsp_70_fam"/>
</dbReference>
<dbReference type="GO" id="GO:0140662">
    <property type="term" value="F:ATP-dependent protein folding chaperone"/>
    <property type="evidence" value="ECO:0007669"/>
    <property type="project" value="InterPro"/>
</dbReference>